<evidence type="ECO:0000313" key="3">
    <source>
        <dbReference type="Proteomes" id="UP000295382"/>
    </source>
</evidence>
<proteinExistence type="predicted"/>
<dbReference type="EMBL" id="SLZQ01000036">
    <property type="protein sequence ID" value="TCS31365.1"/>
    <property type="molecule type" value="Genomic_DNA"/>
</dbReference>
<organism evidence="2 3">
    <name type="scientific">Paucimonas lemoignei</name>
    <name type="common">Pseudomonas lemoignei</name>
    <dbReference type="NCBI Taxonomy" id="29443"/>
    <lineage>
        <taxon>Bacteria</taxon>
        <taxon>Pseudomonadati</taxon>
        <taxon>Pseudomonadota</taxon>
        <taxon>Betaproteobacteria</taxon>
        <taxon>Burkholderiales</taxon>
        <taxon>Burkholderiaceae</taxon>
        <taxon>Paucimonas</taxon>
    </lineage>
</organism>
<accession>A0A4R3HP41</accession>
<dbReference type="GO" id="GO:0003676">
    <property type="term" value="F:nucleic acid binding"/>
    <property type="evidence" value="ECO:0007669"/>
    <property type="project" value="InterPro"/>
</dbReference>
<dbReference type="InterPro" id="IPR025948">
    <property type="entry name" value="HTH-like_dom"/>
</dbReference>
<gene>
    <name evidence="2" type="ORF">EDC30_1362</name>
</gene>
<dbReference type="InterPro" id="IPR001584">
    <property type="entry name" value="Integrase_cat-core"/>
</dbReference>
<evidence type="ECO:0000313" key="2">
    <source>
        <dbReference type="EMBL" id="TCS31365.1"/>
    </source>
</evidence>
<protein>
    <submittedName>
        <fullName evidence="2">Putative transposase</fullName>
    </submittedName>
</protein>
<dbReference type="SUPFAM" id="SSF53098">
    <property type="entry name" value="Ribonuclease H-like"/>
    <property type="match status" value="1"/>
</dbReference>
<dbReference type="InterPro" id="IPR036397">
    <property type="entry name" value="RNaseH_sf"/>
</dbReference>
<comment type="caution">
    <text evidence="2">The sequence shown here is derived from an EMBL/GenBank/DDBJ whole genome shotgun (WGS) entry which is preliminary data.</text>
</comment>
<dbReference type="AlphaFoldDB" id="A0A4R3HP41"/>
<dbReference type="InterPro" id="IPR012337">
    <property type="entry name" value="RNaseH-like_sf"/>
</dbReference>
<dbReference type="GO" id="GO:0015074">
    <property type="term" value="P:DNA integration"/>
    <property type="evidence" value="ECO:0007669"/>
    <property type="project" value="InterPro"/>
</dbReference>
<dbReference type="Pfam" id="PF13683">
    <property type="entry name" value="rve_3"/>
    <property type="match status" value="1"/>
</dbReference>
<feature type="domain" description="Integrase catalytic" evidence="1">
    <location>
        <begin position="93"/>
        <end position="254"/>
    </location>
</feature>
<dbReference type="Proteomes" id="UP000295382">
    <property type="component" value="Unassembled WGS sequence"/>
</dbReference>
<dbReference type="PROSITE" id="PS50994">
    <property type="entry name" value="INTEGRASE"/>
    <property type="match status" value="1"/>
</dbReference>
<reference evidence="2 3" key="1">
    <citation type="submission" date="2019-03" db="EMBL/GenBank/DDBJ databases">
        <title>Genomic Encyclopedia of Type Strains, Phase IV (KMG-IV): sequencing the most valuable type-strain genomes for metagenomic binning, comparative biology and taxonomic classification.</title>
        <authorList>
            <person name="Goeker M."/>
        </authorList>
    </citation>
    <scope>NUCLEOTIDE SEQUENCE [LARGE SCALE GENOMIC DNA]</scope>
    <source>
        <strain evidence="2 3">DSM 7445</strain>
    </source>
</reference>
<dbReference type="Gene3D" id="3.30.420.10">
    <property type="entry name" value="Ribonuclease H-like superfamily/Ribonuclease H"/>
    <property type="match status" value="1"/>
</dbReference>
<name>A0A4R3HP41_PAULE</name>
<dbReference type="PANTHER" id="PTHR47515:SF1">
    <property type="entry name" value="BLR2054 PROTEIN"/>
    <property type="match status" value="1"/>
</dbReference>
<dbReference type="PANTHER" id="PTHR47515">
    <property type="entry name" value="LOW CALCIUM RESPONSE LOCUS PROTEIN T"/>
    <property type="match status" value="1"/>
</dbReference>
<dbReference type="InterPro" id="IPR048020">
    <property type="entry name" value="Transpos_IS3"/>
</dbReference>
<dbReference type="NCBIfam" id="NF033516">
    <property type="entry name" value="transpos_IS3"/>
    <property type="match status" value="1"/>
</dbReference>
<sequence length="263" mass="30424">MGVTRACGLIGISRSLYRYEAKRPADTELKERLCELAAQKRRYGYRRLHVLLCRDGWEINAKRTYRVYREAGLMVRKRKRKRIAGVERQVKVPAQKPNESWSMDFVSDGLVDGRRLRCLNIVDDFTKQCLAIEVDTSLPGRRVVAVLERLAETRGLPRSVTIDNGPEFAGKALDEWAYSRGLQLSFIQPGKPQQNAYIESFNGKFRDECLNEHWFVSMRHARQVIEEWRCEYNQQRPHSSLGYLAPDQFADSFITADSMSISD</sequence>
<keyword evidence="3" id="KW-1185">Reference proteome</keyword>
<evidence type="ECO:0000259" key="1">
    <source>
        <dbReference type="PROSITE" id="PS50994"/>
    </source>
</evidence>
<dbReference type="Pfam" id="PF13276">
    <property type="entry name" value="HTH_21"/>
    <property type="match status" value="1"/>
</dbReference>